<evidence type="ECO:0000256" key="1">
    <source>
        <dbReference type="ARBA" id="ARBA00022729"/>
    </source>
</evidence>
<accession>A0A645JFU6</accession>
<evidence type="ECO:0000313" key="2">
    <source>
        <dbReference type="EMBL" id="MPN62072.1"/>
    </source>
</evidence>
<keyword evidence="1" id="KW-0732">Signal</keyword>
<organism evidence="2">
    <name type="scientific">bioreactor metagenome</name>
    <dbReference type="NCBI Taxonomy" id="1076179"/>
    <lineage>
        <taxon>unclassified sequences</taxon>
        <taxon>metagenomes</taxon>
        <taxon>ecological metagenomes</taxon>
    </lineage>
</organism>
<sequence>MINQAAYDKLPDAYKHAIKDAADLTMVSYMAKYAWNDAQATQRIIDSGVQTTTLPPEEMDLLRQYTREAVEQLAAESKDYAHVYNSMMNYRKTMDSYRTALGDWGWGMNLEEYPNIPQQ</sequence>
<dbReference type="InterPro" id="IPR038404">
    <property type="entry name" value="TRAP_DctP_sf"/>
</dbReference>
<protein>
    <submittedName>
        <fullName evidence="2">Uncharacterized protein</fullName>
    </submittedName>
</protein>
<reference evidence="2" key="1">
    <citation type="submission" date="2019-08" db="EMBL/GenBank/DDBJ databases">
        <authorList>
            <person name="Kucharzyk K."/>
            <person name="Murdoch R.W."/>
            <person name="Higgins S."/>
            <person name="Loffler F."/>
        </authorList>
    </citation>
    <scope>NUCLEOTIDE SEQUENCE</scope>
</reference>
<dbReference type="Pfam" id="PF03480">
    <property type="entry name" value="DctP"/>
    <property type="match status" value="1"/>
</dbReference>
<proteinExistence type="predicted"/>
<dbReference type="InterPro" id="IPR018389">
    <property type="entry name" value="DctP_fam"/>
</dbReference>
<dbReference type="Gene3D" id="3.40.190.170">
    <property type="entry name" value="Bacterial extracellular solute-binding protein, family 7"/>
    <property type="match status" value="1"/>
</dbReference>
<dbReference type="GO" id="GO:0055085">
    <property type="term" value="P:transmembrane transport"/>
    <property type="evidence" value="ECO:0007669"/>
    <property type="project" value="InterPro"/>
</dbReference>
<dbReference type="AlphaFoldDB" id="A0A645JFU6"/>
<dbReference type="Gene3D" id="3.40.190.10">
    <property type="entry name" value="Periplasmic binding protein-like II"/>
    <property type="match status" value="1"/>
</dbReference>
<comment type="caution">
    <text evidence="2">The sequence shown here is derived from an EMBL/GenBank/DDBJ whole genome shotgun (WGS) entry which is preliminary data.</text>
</comment>
<gene>
    <name evidence="2" type="ORF">SDC9_209818</name>
</gene>
<dbReference type="EMBL" id="VSSQ01139573">
    <property type="protein sequence ID" value="MPN62072.1"/>
    <property type="molecule type" value="Genomic_DNA"/>
</dbReference>
<name>A0A645JFU6_9ZZZZ</name>